<feature type="non-terminal residue" evidence="1">
    <location>
        <position position="545"/>
    </location>
</feature>
<reference evidence="1" key="1">
    <citation type="submission" date="2018-05" db="EMBL/GenBank/DDBJ databases">
        <authorList>
            <person name="Lanie J.A."/>
            <person name="Ng W.-L."/>
            <person name="Kazmierczak K.M."/>
            <person name="Andrzejewski T.M."/>
            <person name="Davidsen T.M."/>
            <person name="Wayne K.J."/>
            <person name="Tettelin H."/>
            <person name="Glass J.I."/>
            <person name="Rusch D."/>
            <person name="Podicherti R."/>
            <person name="Tsui H.-C.T."/>
            <person name="Winkler M.E."/>
        </authorList>
    </citation>
    <scope>NUCLEOTIDE SEQUENCE</scope>
</reference>
<proteinExistence type="predicted"/>
<sequence>MSNMNLPEWTAQALVAAGAVFLLISAYVMGVMVPNGLLAPNDFDVNYYFEGDIKTFDLDTETGTGVFVDDVGSGSYEPTKAKDGGGATLNLVGEPSGDDYTSLSQNFSLTTDGIDGDGVWLGTISDTSDNPALLNRKTYEVDGKQGAWTPTNLPEEGKEYVFPNPVNGDYDDTFTCSDKRMLDGIEVMTCVAEPEAGTKMTFVPGEGSDLELLKNTFEGRNSGAGPGSATMWFSYRTEQIVGAELGGVIDRVYNVTVYMEAPTMLYLEDNFNFTTTYEGRVGGLNTATYQTTYYNATGFRAGCVNKDSSTETHINVLGYLRIFETEYDENGTALPANYGIQSSNGCWDSDTSDPDNVLNPEADSYEELVNVTYDVNRRTLQYVNGSTATEVGGDGFNFFSPLCETISVTDRTCWVPAEDQAWPNAMHNPHMQNYTFIAETDVNGTLAFHFRADEKNISGNSGSLYQEVLQTGLVMDYYEDVWVDPVTGTVLDQKYSIQIKVPVDYPQLGGARLRDIVANYTQESQEEAASTAKLQALAQYYQGHE</sequence>
<accession>A0A381ZBB0</accession>
<gene>
    <name evidence="1" type="ORF">METZ01_LOCUS139248</name>
</gene>
<dbReference type="AlphaFoldDB" id="A0A381ZBB0"/>
<organism evidence="1">
    <name type="scientific">marine metagenome</name>
    <dbReference type="NCBI Taxonomy" id="408172"/>
    <lineage>
        <taxon>unclassified sequences</taxon>
        <taxon>metagenomes</taxon>
        <taxon>ecological metagenomes</taxon>
    </lineage>
</organism>
<evidence type="ECO:0000313" key="1">
    <source>
        <dbReference type="EMBL" id="SVA86394.1"/>
    </source>
</evidence>
<protein>
    <submittedName>
        <fullName evidence="1">Uncharacterized protein</fullName>
    </submittedName>
</protein>
<name>A0A381ZBB0_9ZZZZ</name>
<dbReference type="EMBL" id="UINC01020616">
    <property type="protein sequence ID" value="SVA86394.1"/>
    <property type="molecule type" value="Genomic_DNA"/>
</dbReference>